<evidence type="ECO:0000313" key="2">
    <source>
        <dbReference type="Proteomes" id="UP000031561"/>
    </source>
</evidence>
<dbReference type="InterPro" id="IPR053916">
    <property type="entry name" value="DUF6978"/>
</dbReference>
<accession>A0ABD4T3H1</accession>
<keyword evidence="2" id="KW-1185">Reference proteome</keyword>
<evidence type="ECO:0000313" key="1">
    <source>
        <dbReference type="EMBL" id="MCM1982976.1"/>
    </source>
</evidence>
<protein>
    <submittedName>
        <fullName evidence="1">Uncharacterized protein</fullName>
    </submittedName>
</protein>
<dbReference type="Proteomes" id="UP000031561">
    <property type="component" value="Unassembled WGS sequence"/>
</dbReference>
<reference evidence="1 2" key="1">
    <citation type="journal article" date="2015" name="Genome Announc.">
        <title>Draft Genome Sequence of Filamentous Marine Cyanobacterium Lyngbya confervoides Strain BDU141951.</title>
        <authorList>
            <person name="Chandrababunaidu M.M."/>
            <person name="Sen D."/>
            <person name="Tripathy S."/>
        </authorList>
    </citation>
    <scope>NUCLEOTIDE SEQUENCE [LARGE SCALE GENOMIC DNA]</scope>
    <source>
        <strain evidence="1 2">BDU141951</strain>
    </source>
</reference>
<proteinExistence type="predicted"/>
<name>A0ABD4T3H1_9CYAN</name>
<gene>
    <name evidence="1" type="ORF">QQ91_0009090</name>
</gene>
<dbReference type="Pfam" id="PF22398">
    <property type="entry name" value="DUF6978"/>
    <property type="match status" value="1"/>
</dbReference>
<comment type="caution">
    <text evidence="1">The sequence shown here is derived from an EMBL/GenBank/DDBJ whole genome shotgun (WGS) entry which is preliminary data.</text>
</comment>
<organism evidence="1 2">
    <name type="scientific">Lyngbya confervoides BDU141951</name>
    <dbReference type="NCBI Taxonomy" id="1574623"/>
    <lineage>
        <taxon>Bacteria</taxon>
        <taxon>Bacillati</taxon>
        <taxon>Cyanobacteriota</taxon>
        <taxon>Cyanophyceae</taxon>
        <taxon>Oscillatoriophycideae</taxon>
        <taxon>Oscillatoriales</taxon>
        <taxon>Microcoleaceae</taxon>
        <taxon>Lyngbya</taxon>
    </lineage>
</organism>
<dbReference type="EMBL" id="JTHE03000051">
    <property type="protein sequence ID" value="MCM1982976.1"/>
    <property type="molecule type" value="Genomic_DNA"/>
</dbReference>
<dbReference type="AlphaFoldDB" id="A0ABD4T3H1"/>
<sequence>MVLSQSEFEDLIADPEKYIEGNIVWARERSPWLGFRVEITSPAGYPLFLKGSYNPMITALSYHIIHGTAGRIYGLDLGKDHRNPDGQRIGEKHKHRWYEPLRDKQAYLPPDITAPATQPERVWDEFCQEAKVIHNGTMEPPPAQQLGLFP</sequence>
<dbReference type="RefSeq" id="WP_166281731.1">
    <property type="nucleotide sequence ID" value="NZ_JTHE03000051.1"/>
</dbReference>